<dbReference type="GO" id="GO:0003735">
    <property type="term" value="F:structural constituent of ribosome"/>
    <property type="evidence" value="ECO:0007669"/>
    <property type="project" value="InterPro"/>
</dbReference>
<dbReference type="SUPFAM" id="SSF52161">
    <property type="entry name" value="Ribosomal protein L13"/>
    <property type="match status" value="1"/>
</dbReference>
<dbReference type="GO" id="GO:0005762">
    <property type="term" value="C:mitochondrial large ribosomal subunit"/>
    <property type="evidence" value="ECO:0007669"/>
    <property type="project" value="TreeGrafter"/>
</dbReference>
<dbReference type="Pfam" id="PF00572">
    <property type="entry name" value="Ribosomal_L13"/>
    <property type="match status" value="1"/>
</dbReference>
<dbReference type="PANTHER" id="PTHR11545">
    <property type="entry name" value="RIBOSOMAL PROTEIN L13"/>
    <property type="match status" value="1"/>
</dbReference>
<reference evidence="5" key="1">
    <citation type="journal article" date="2018" name="Adv. Bot. Res.">
        <title>Evolution of the Plastid Genomes in Diatoms.</title>
        <authorList>
            <person name="Yu M."/>
            <person name="Ashworth M.P."/>
            <person name="Hajrah N.H."/>
            <person name="Khiyami M.A."/>
            <person name="Sabir M.J."/>
            <person name="Alhebshi A.M."/>
            <person name="Al-Malki A.L."/>
            <person name="Sabir J.S.M."/>
            <person name="Theriot E.C."/>
            <person name="Jansen R.K."/>
        </authorList>
    </citation>
    <scope>NUCLEOTIDE SEQUENCE</scope>
</reference>
<keyword evidence="3 4" id="KW-0687">Ribonucleoprotein</keyword>
<dbReference type="GO" id="GO:0006412">
    <property type="term" value="P:translation"/>
    <property type="evidence" value="ECO:0007669"/>
    <property type="project" value="UniProtKB-UniRule"/>
</dbReference>
<dbReference type="InterPro" id="IPR005822">
    <property type="entry name" value="Ribosomal_uL13"/>
</dbReference>
<dbReference type="InterPro" id="IPR005823">
    <property type="entry name" value="Ribosomal_uL13_bac-type"/>
</dbReference>
<dbReference type="Gene3D" id="3.90.1180.10">
    <property type="entry name" value="Ribosomal protein L13"/>
    <property type="match status" value="1"/>
</dbReference>
<dbReference type="InterPro" id="IPR036899">
    <property type="entry name" value="Ribosomal_uL13_sf"/>
</dbReference>
<evidence type="ECO:0000256" key="3">
    <source>
        <dbReference type="ARBA" id="ARBA00023274"/>
    </source>
</evidence>
<comment type="subunit">
    <text evidence="4">Part of the 50S ribosomal subunit.</text>
</comment>
<dbReference type="PIRSF" id="PIRSF002181">
    <property type="entry name" value="Ribosomal_L13"/>
    <property type="match status" value="1"/>
</dbReference>
<dbReference type="EMBL" id="MG755801">
    <property type="protein sequence ID" value="AWT39575.1"/>
    <property type="molecule type" value="Genomic_DNA"/>
</dbReference>
<evidence type="ECO:0000256" key="2">
    <source>
        <dbReference type="ARBA" id="ARBA00022980"/>
    </source>
</evidence>
<comment type="subcellular location">
    <subcellularLocation>
        <location evidence="4">Plastid</location>
        <location evidence="4">Chloroplast</location>
    </subcellularLocation>
</comment>
<proteinExistence type="inferred from homology"/>
<dbReference type="RefSeq" id="YP_009496862.1">
    <property type="nucleotide sequence ID" value="NC_038002.1"/>
</dbReference>
<keyword evidence="5" id="KW-0934">Plastid</keyword>
<dbReference type="GO" id="GO:0017148">
    <property type="term" value="P:negative regulation of translation"/>
    <property type="evidence" value="ECO:0007669"/>
    <property type="project" value="TreeGrafter"/>
</dbReference>
<dbReference type="PANTHER" id="PTHR11545:SF41">
    <property type="entry name" value="50S RIBOSOMAL PROTEIN L13, CHLOROPLASTIC"/>
    <property type="match status" value="1"/>
</dbReference>
<dbReference type="GO" id="GO:0003729">
    <property type="term" value="F:mRNA binding"/>
    <property type="evidence" value="ECO:0007669"/>
    <property type="project" value="TreeGrafter"/>
</dbReference>
<sequence length="139" mass="15607">MNETFIPASDHKKKNWCLIDCKNQKLGRIAVVISRLLSGKQKQDYHPSFDVGDYVIVINAQDMLFDSDRPRFSVNVPGRPGRSLKQVLNALPSQLLMRAVYGMLANGAAKKSLAKRLKIYNGPEHPHAAQNPIRLDEVL</sequence>
<dbReference type="HAMAP" id="MF_01366">
    <property type="entry name" value="Ribosomal_uL13"/>
    <property type="match status" value="1"/>
</dbReference>
<evidence type="ECO:0000313" key="5">
    <source>
        <dbReference type="EMBL" id="AWT39575.1"/>
    </source>
</evidence>
<protein>
    <recommendedName>
        <fullName evidence="4">Large ribosomal subunit protein uL13c</fullName>
    </recommendedName>
</protein>
<dbReference type="GeneID" id="36959305"/>
<evidence type="ECO:0000256" key="1">
    <source>
        <dbReference type="ARBA" id="ARBA00006227"/>
    </source>
</evidence>
<dbReference type="AlphaFoldDB" id="A0A2U9NRD4"/>
<organism evidence="5">
    <name type="scientific">Pseudictyota dubia</name>
    <dbReference type="NCBI Taxonomy" id="2749911"/>
    <lineage>
        <taxon>Eukaryota</taxon>
        <taxon>Sar</taxon>
        <taxon>Stramenopiles</taxon>
        <taxon>Ochrophyta</taxon>
        <taxon>Bacillariophyta</taxon>
        <taxon>Mediophyceae</taxon>
        <taxon>Biddulphiophycidae</taxon>
        <taxon>Eupodiscales</taxon>
        <taxon>Odontellaceae</taxon>
        <taxon>Pseudictyota</taxon>
    </lineage>
</organism>
<evidence type="ECO:0000256" key="4">
    <source>
        <dbReference type="HAMAP-Rule" id="MF_01366"/>
    </source>
</evidence>
<dbReference type="GO" id="GO:0009507">
    <property type="term" value="C:chloroplast"/>
    <property type="evidence" value="ECO:0007669"/>
    <property type="project" value="UniProtKB-SubCell"/>
</dbReference>
<keyword evidence="2 4" id="KW-0689">Ribosomal protein</keyword>
<dbReference type="CDD" id="cd00392">
    <property type="entry name" value="Ribosomal_L13"/>
    <property type="match status" value="1"/>
</dbReference>
<accession>A0A2U9NRD4</accession>
<keyword evidence="5" id="KW-0150">Chloroplast</keyword>
<geneLocation type="chloroplast" evidence="5"/>
<name>A0A2U9NRD4_9STRA</name>
<dbReference type="NCBIfam" id="TIGR01066">
    <property type="entry name" value="rplM_bact"/>
    <property type="match status" value="1"/>
</dbReference>
<comment type="similarity">
    <text evidence="1 4">Belongs to the universal ribosomal protein uL13 family.</text>
</comment>
<gene>
    <name evidence="4 5" type="primary">rpl13</name>
</gene>